<dbReference type="CDD" id="cd00161">
    <property type="entry name" value="beta-trefoil_Ricin-like"/>
    <property type="match status" value="8"/>
</dbReference>
<dbReference type="SMART" id="SM00458">
    <property type="entry name" value="RICIN"/>
    <property type="match status" value="6"/>
</dbReference>
<dbReference type="InterPro" id="IPR000772">
    <property type="entry name" value="Ricin_B_lectin"/>
</dbReference>
<dbReference type="SUPFAM" id="SSF50370">
    <property type="entry name" value="Ricin B-like lectins"/>
    <property type="match status" value="8"/>
</dbReference>
<feature type="domain" description="Ricin B lectin" evidence="2">
    <location>
        <begin position="1213"/>
        <end position="1349"/>
    </location>
</feature>
<dbReference type="Gene3D" id="2.80.10.50">
    <property type="match status" value="9"/>
</dbReference>
<sequence>MLSRSGVQYAFIELKICNTSAWDQIYRIFAHPYGGYYMQPRHMLDYRVDVYDACPLVQGFTVQDATGVSGGIDIRNAGSAAAAAEACAYTPYCKHFLSSGELKVNVSSTFPAANSCLYTRPKSDGLVHNSIVIVGTATSFGSCVHGGVTENTVLGQLPCSGSPNQAFYLASRGDHWTVRSLNGLCWSIFGGTPGTQAILATCNGADVQLFNFTAAVGGGYNIRPKHAPSYCLTTEAVSGAVRVGIALCNQLPAQQFEVAMSAAPSPPLPPSPRPPSPRPPSPQPPTPRPQTVCSALAGFTSRADVTAFSGYHVRQAGSLSEAVQICSYNPWCRFVNSTSLILRSVTAGPMDGACLYTRNSSVNGNGWWKLRTDTNLLCVGMRNRNNTRGTYVVLKTCTNEDDEFFNITAVPGGGYNFQPKNAPGMCVNVQADSQDNDRPLVISECAGTQAQIFQPLNQPLAPTVCAPVAGFTTSVDVSAYGGVDIQDPGSVQDAARVCGYMPWCTYITNWGLIKRNAAFTGYGPVTCLYTKNTTGDRLVHGKMYIWGTSTGDSGRCFDMRGNYNPNVEISQYACVNSENHDLFLEDAGSGWWKLRTLNGLCVGLRNNGTAAGTRLALKTCNRADDEYFNFTAVADAYTLRPRHAQNMCVDVENASQDNGRWIQLGLCNGTQSQLIKPLEKAYPATSCAAIAGWTATVDVSAYGGLDIMDPGTVQDAARVCGYTPWCNYILGTGMMKRSADFTGYAPATCMYTRADRSGLVDRAQVIMGTSTSISGSCWDQGGITVGVEVYQYSCSDVINHKFYLESAAGGWWRLRTYNGLCFGFQNAGTARQTRMTLKNCNTADDQLFNFTAVAGGGYTVRPKHAPGMCVAVEGEDGGNGRRIQLWECTTGAQSQLFQPLVTVPAPTVCPDVAGFNTSLDTMVMASGRDVTNAGSVASAAQACAYLPWCTYVSNSGFIKRDGDLIYGPVTCLYTRNPASELINRGRFMLGTSMGSSTSCWDVINANFVVNQEVQQWPCSNNNDAQRFYLEAASGSWSGYWKLRTVNGLCFGVRNAGTVRQTRVVLKDCANADDQLFNFTAVAGGGYTIQPKHAPGMCVDVENADGNNGRRIQLWECAGTQSQLFQALVTVPAPTVCSPVAGFTALVDTMAIGGSDISNRGSVDNAASYCSYTPWCSYVTAAGLVKRSGDTIYGPATCLYSKNANRSELVHAGQVILGTALGSASSCFDATGNGLDNPIVQYGCHGGTNQRFYLESAADGLWRLRSSTGFCFGFENAGTARTTRMILKNCAKSDDQLFNFTAVAGGGYTIRPKHALGMCVAVEGADGANDRRILLESCTAGAQAQLFQALVTVPAPTSCPAVAGFTTSVDTMVAPGGLDVTNAGSVANAAQTCSYLPWCNYVSASGFIRRSGDIIYGPLTCLYTRNSSVNELVNRGRVMFGTSLGSSTSCWDAVGGSLVANNEIQQYSCTNNNDAQRFYLEAASGSWSGYWKLRTVNGLCFGVRNAGTVRQTRVVLKDCATADDQLFNITAVAGGGYTIQPKHAPGMCVDVENADGNNGRRIQLWECAGTQSQLFQALVTVPAPTVCSPVAGFTAMVDTMAIGGSDISNQGSPSNAASFCSYMPWCTYVTASGLVKRSGDTIYGPATCLYSKNANRSELVNAGQAIFGTALGSASSCFDVGSNVLNSEVVQWGCHGGNNQRYYLESADGGWWKVRSTNGFCYGFQNAGTARQTLMVLKACANADDQLFNFTAVASGGYTLFSFSVLSSGGYLIRPKIAQNNCLDVEGASGGNGAQIQMYGCNSSAAQQFQLSP</sequence>
<gene>
    <name evidence="3" type="ORF">GPECTOR_105g92</name>
</gene>
<dbReference type="InterPro" id="IPR035992">
    <property type="entry name" value="Ricin_B-like_lectins"/>
</dbReference>
<reference evidence="4" key="1">
    <citation type="journal article" date="2016" name="Nat. Commun.">
        <title>The Gonium pectorale genome demonstrates co-option of cell cycle regulation during the evolution of multicellularity.</title>
        <authorList>
            <person name="Hanschen E.R."/>
            <person name="Marriage T.N."/>
            <person name="Ferris P.J."/>
            <person name="Hamaji T."/>
            <person name="Toyoda A."/>
            <person name="Fujiyama A."/>
            <person name="Neme R."/>
            <person name="Noguchi H."/>
            <person name="Minakuchi Y."/>
            <person name="Suzuki M."/>
            <person name="Kawai-Toyooka H."/>
            <person name="Smith D.R."/>
            <person name="Sparks H."/>
            <person name="Anderson J."/>
            <person name="Bakaric R."/>
            <person name="Luria V."/>
            <person name="Karger A."/>
            <person name="Kirschner M.W."/>
            <person name="Durand P.M."/>
            <person name="Michod R.E."/>
            <person name="Nozaki H."/>
            <person name="Olson B.J."/>
        </authorList>
    </citation>
    <scope>NUCLEOTIDE SEQUENCE [LARGE SCALE GENOMIC DNA]</scope>
    <source>
        <strain evidence="4">NIES-2863</strain>
    </source>
</reference>
<dbReference type="OrthoDB" id="6770063at2759"/>
<dbReference type="EMBL" id="LSYV01000105">
    <property type="protein sequence ID" value="KXZ43060.1"/>
    <property type="molecule type" value="Genomic_DNA"/>
</dbReference>
<dbReference type="Proteomes" id="UP000075714">
    <property type="component" value="Unassembled WGS sequence"/>
</dbReference>
<evidence type="ECO:0000259" key="2">
    <source>
        <dbReference type="SMART" id="SM00458"/>
    </source>
</evidence>
<name>A0A150G197_GONPE</name>
<evidence type="ECO:0000313" key="3">
    <source>
        <dbReference type="EMBL" id="KXZ43060.1"/>
    </source>
</evidence>
<proteinExistence type="predicted"/>
<feature type="region of interest" description="Disordered" evidence="1">
    <location>
        <begin position="261"/>
        <end position="290"/>
    </location>
</feature>
<keyword evidence="4" id="KW-1185">Reference proteome</keyword>
<protein>
    <recommendedName>
        <fullName evidence="2">Ricin B lectin domain-containing protein</fullName>
    </recommendedName>
</protein>
<feature type="domain" description="Ricin B lectin" evidence="2">
    <location>
        <begin position="985"/>
        <end position="1127"/>
    </location>
</feature>
<feature type="domain" description="Ricin B lectin" evidence="2">
    <location>
        <begin position="543"/>
        <end position="678"/>
    </location>
</feature>
<evidence type="ECO:0000256" key="1">
    <source>
        <dbReference type="SAM" id="MobiDB-lite"/>
    </source>
</evidence>
<comment type="caution">
    <text evidence="3">The sequence shown here is derived from an EMBL/GenBank/DDBJ whole genome shotgun (WGS) entry which is preliminary data.</text>
</comment>
<feature type="compositionally biased region" description="Pro residues" evidence="1">
    <location>
        <begin position="264"/>
        <end position="288"/>
    </location>
</feature>
<feature type="domain" description="Ricin B lectin" evidence="2">
    <location>
        <begin position="1663"/>
        <end position="1811"/>
    </location>
</feature>
<dbReference type="Pfam" id="PF14200">
    <property type="entry name" value="RicinB_lectin_2"/>
    <property type="match status" value="1"/>
</dbReference>
<evidence type="ECO:0000313" key="4">
    <source>
        <dbReference type="Proteomes" id="UP000075714"/>
    </source>
</evidence>
<dbReference type="Pfam" id="PF00652">
    <property type="entry name" value="Ricin_B_lectin"/>
    <property type="match status" value="4"/>
</dbReference>
<feature type="domain" description="Ricin B lectin" evidence="2">
    <location>
        <begin position="1435"/>
        <end position="1577"/>
    </location>
</feature>
<organism evidence="3 4">
    <name type="scientific">Gonium pectorale</name>
    <name type="common">Green alga</name>
    <dbReference type="NCBI Taxonomy" id="33097"/>
    <lineage>
        <taxon>Eukaryota</taxon>
        <taxon>Viridiplantae</taxon>
        <taxon>Chlorophyta</taxon>
        <taxon>core chlorophytes</taxon>
        <taxon>Chlorophyceae</taxon>
        <taxon>CS clade</taxon>
        <taxon>Chlamydomonadales</taxon>
        <taxon>Volvocaceae</taxon>
        <taxon>Gonium</taxon>
    </lineage>
</organism>
<dbReference type="PROSITE" id="PS50231">
    <property type="entry name" value="RICIN_B_LECTIN"/>
    <property type="match status" value="7"/>
</dbReference>
<accession>A0A150G197</accession>
<feature type="domain" description="Ricin B lectin" evidence="2">
    <location>
        <begin position="761"/>
        <end position="900"/>
    </location>
</feature>